<protein>
    <submittedName>
        <fullName evidence="1">AGAP008597-PA</fullName>
    </submittedName>
</protein>
<sequence length="89" mass="9731">MRETTKRSTTTVGSFRHCDTTGTLPASSIKTAHNPSCLIGCCVPVSRVFVCVVLFFVSTSTRTSAQFEQTLPPMCTYLVVSCKKKMMTS</sequence>
<reference evidence="2" key="6">
    <citation type="submission" date="2020-05" db="UniProtKB">
        <authorList>
            <consortium name="EnsemblMetazoa"/>
        </authorList>
    </citation>
    <scope>IDENTIFICATION</scope>
    <source>
        <strain evidence="2">PEST</strain>
    </source>
</reference>
<accession>A0NE26</accession>
<proteinExistence type="predicted"/>
<organism evidence="1">
    <name type="scientific">Anopheles gambiae</name>
    <name type="common">African malaria mosquito</name>
    <dbReference type="NCBI Taxonomy" id="7165"/>
    <lineage>
        <taxon>Eukaryota</taxon>
        <taxon>Metazoa</taxon>
        <taxon>Ecdysozoa</taxon>
        <taxon>Arthropoda</taxon>
        <taxon>Hexapoda</taxon>
        <taxon>Insecta</taxon>
        <taxon>Pterygota</taxon>
        <taxon>Neoptera</taxon>
        <taxon>Endopterygota</taxon>
        <taxon>Diptera</taxon>
        <taxon>Nematocera</taxon>
        <taxon>Culicoidea</taxon>
        <taxon>Culicidae</taxon>
        <taxon>Anophelinae</taxon>
        <taxon>Anopheles</taxon>
    </lineage>
</organism>
<reference evidence="1 3" key="1">
    <citation type="journal article" date="2002" name="Science">
        <title>The genome sequence of the malaria mosquito Anopheles gambiae.</title>
        <authorList>
            <person name="Holt R.A."/>
            <person name="Subramanian G.M."/>
            <person name="Halpern A."/>
            <person name="Sutton G.G."/>
            <person name="Charlab R."/>
            <person name="Nusskern D.R."/>
            <person name="Wincker P."/>
            <person name="Clark A.G."/>
            <person name="Ribeiro J.M."/>
            <person name="Wides R."/>
            <person name="Salzberg S.L."/>
            <person name="Loftus B."/>
            <person name="Yandell M."/>
            <person name="Majoros W.H."/>
            <person name="Rusch D.B."/>
            <person name="Lai Z."/>
            <person name="Kraft C.L."/>
            <person name="Abril J.F."/>
            <person name="Anthouard V."/>
            <person name="Arensburger P."/>
            <person name="Atkinson P.W."/>
            <person name="Baden H."/>
            <person name="de Berardinis V."/>
            <person name="Baldwin D."/>
            <person name="Benes V."/>
            <person name="Biedler J."/>
            <person name="Blass C."/>
            <person name="Bolanos R."/>
            <person name="Boscus D."/>
            <person name="Barnstead M."/>
            <person name="Cai S."/>
            <person name="Center A."/>
            <person name="Chaturverdi K."/>
            <person name="Christophides G.K."/>
            <person name="Chrystal M.A."/>
            <person name="Clamp M."/>
            <person name="Cravchik A."/>
            <person name="Curwen V."/>
            <person name="Dana A."/>
            <person name="Delcher A."/>
            <person name="Dew I."/>
            <person name="Evans C.A."/>
            <person name="Flanigan M."/>
            <person name="Grundschober-Freimoser A."/>
            <person name="Friedli L."/>
            <person name="Gu Z."/>
            <person name="Guan P."/>
            <person name="Guigo R."/>
            <person name="Hillenmeyer M.E."/>
            <person name="Hladun S.L."/>
            <person name="Hogan J.R."/>
            <person name="Hong Y.S."/>
            <person name="Hoover J."/>
            <person name="Jaillon O."/>
            <person name="Ke Z."/>
            <person name="Kodira C."/>
            <person name="Kokoza E."/>
            <person name="Koutsos A."/>
            <person name="Letunic I."/>
            <person name="Levitsky A."/>
            <person name="Liang Y."/>
            <person name="Lin J.J."/>
            <person name="Lobo N.F."/>
            <person name="Lopez J.R."/>
            <person name="Malek J.A."/>
            <person name="McIntosh T.C."/>
            <person name="Meister S."/>
            <person name="Miller J."/>
            <person name="Mobarry C."/>
            <person name="Mongin E."/>
            <person name="Murphy S.D."/>
            <person name="O'Brochta D.A."/>
            <person name="Pfannkoch C."/>
            <person name="Qi R."/>
            <person name="Regier M.A."/>
            <person name="Remington K."/>
            <person name="Shao H."/>
            <person name="Sharakhova M.V."/>
            <person name="Sitter C.D."/>
            <person name="Shetty J."/>
            <person name="Smith T.J."/>
            <person name="Strong R."/>
            <person name="Sun J."/>
            <person name="Thomasova D."/>
            <person name="Ton L.Q."/>
            <person name="Topalis P."/>
            <person name="Tu Z."/>
            <person name="Unger M.F."/>
            <person name="Walenz B."/>
            <person name="Wang A."/>
            <person name="Wang J."/>
            <person name="Wang M."/>
            <person name="Wang X."/>
            <person name="Woodford K.J."/>
            <person name="Wortman J.R."/>
            <person name="Wu M."/>
            <person name="Yao A."/>
            <person name="Zdobnov E.M."/>
            <person name="Zhang H."/>
            <person name="Zhao Q."/>
            <person name="Zhao S."/>
            <person name="Zhu S.C."/>
            <person name="Zhimulev I."/>
            <person name="Coluzzi M."/>
            <person name="della Torre A."/>
            <person name="Roth C.W."/>
            <person name="Louis C."/>
            <person name="Kalush F."/>
            <person name="Mural R.J."/>
            <person name="Myers E.W."/>
            <person name="Adams M.D."/>
            <person name="Smith H.O."/>
            <person name="Broder S."/>
            <person name="Gardner M.J."/>
            <person name="Fraser C.M."/>
            <person name="Birney E."/>
            <person name="Bork P."/>
            <person name="Brey P.T."/>
            <person name="Venter J.C."/>
            <person name="Weissenbach J."/>
            <person name="Kafatos F.C."/>
            <person name="Collins F.H."/>
            <person name="Hoffman S.L."/>
        </authorList>
    </citation>
    <scope>NUCLEOTIDE SEQUENCE [LARGE SCALE GENOMIC DNA]</scope>
    <source>
        <strain evidence="1 3">PEST</strain>
    </source>
</reference>
<dbReference type="HOGENOM" id="CLU_2456620_0_0_1"/>
<evidence type="ECO:0000313" key="2">
    <source>
        <dbReference type="EnsemblMetazoa" id="AGAP008597-PA"/>
    </source>
</evidence>
<reference evidence="1" key="4">
    <citation type="journal article" date="2007" name="Genome Biol.">
        <title>Update of the Anopheles gambiae PEST genome assembly.</title>
        <authorList>
            <person name="Sharakhova M.V."/>
            <person name="Hammond M.P."/>
            <person name="Lobo N.F."/>
            <person name="Krzywinski J."/>
            <person name="Unger M.F."/>
            <person name="Hillenmeyer M.E."/>
            <person name="Bruggner R.V."/>
            <person name="Birney E."/>
            <person name="Collins F.H."/>
        </authorList>
    </citation>
    <scope>NUCLEOTIDE SEQUENCE</scope>
    <source>
        <strain evidence="1">PEST</strain>
    </source>
</reference>
<dbReference type="VEuPathDB" id="VectorBase:AGAP008597"/>
<reference evidence="1" key="2">
    <citation type="submission" date="2002-03" db="EMBL/GenBank/DDBJ databases">
        <authorList>
            <consortium name="The Anopheles Genome Sequencing Consortium"/>
        </authorList>
    </citation>
    <scope>NUCLEOTIDE SEQUENCE</scope>
    <source>
        <strain evidence="1">PEST</strain>
    </source>
</reference>
<reference evidence="1" key="5">
    <citation type="submission" date="2011-05" db="EMBL/GenBank/DDBJ databases">
        <authorList>
            <consortium name="VectorBase"/>
        </authorList>
    </citation>
    <scope>NUCLEOTIDE SEQUENCE</scope>
    <source>
        <strain evidence="1">PEST</strain>
    </source>
</reference>
<dbReference type="PaxDb" id="7165-AGAP008597-PA"/>
<evidence type="ECO:0000313" key="3">
    <source>
        <dbReference type="Proteomes" id="UP000007062"/>
    </source>
</evidence>
<dbReference type="EMBL" id="AAAB01008944">
    <property type="protein sequence ID" value="EAU76698.1"/>
    <property type="molecule type" value="Genomic_DNA"/>
</dbReference>
<reference evidence="1 2" key="3">
    <citation type="journal article" date="2004" name="Trends Parasitol.">
        <title>The Anopheles gambiae genome: an update.</title>
        <authorList>
            <person name="Mongin E."/>
            <person name="Louis C."/>
            <person name="Holt R.A."/>
            <person name="Birney E."/>
            <person name="Collins F.H."/>
        </authorList>
    </citation>
    <scope>NUCLEOTIDE SEQUENCE</scope>
    <source>
        <strain evidence="1 2">PEST</strain>
    </source>
</reference>
<evidence type="ECO:0000313" key="1">
    <source>
        <dbReference type="EMBL" id="EAU76698.1"/>
    </source>
</evidence>
<dbReference type="AlphaFoldDB" id="A0NE26"/>
<dbReference type="EnsemblMetazoa" id="AGAP008597-RA">
    <property type="protein sequence ID" value="AGAP008597-PA"/>
    <property type="gene ID" value="AGAP008597"/>
</dbReference>
<gene>
    <name evidence="1" type="ORF">AgaP_AGAP008597</name>
</gene>
<dbReference type="Proteomes" id="UP000007062">
    <property type="component" value="Chromosome 3R"/>
</dbReference>
<keyword evidence="3" id="KW-1185">Reference proteome</keyword>
<name>A0NE26_ANOGA</name>